<comment type="similarity">
    <text evidence="2">Belongs to the TamA family.</text>
</comment>
<evidence type="ECO:0000256" key="7">
    <source>
        <dbReference type="ARBA" id="ARBA00023136"/>
    </source>
</evidence>
<dbReference type="InterPro" id="IPR039910">
    <property type="entry name" value="D15-like"/>
</dbReference>
<keyword evidence="8" id="KW-0998">Cell outer membrane</keyword>
<keyword evidence="4" id="KW-1134">Transmembrane beta strand</keyword>
<keyword evidence="7" id="KW-0472">Membrane</keyword>
<evidence type="ECO:0000259" key="12">
    <source>
        <dbReference type="Pfam" id="PF01103"/>
    </source>
</evidence>
<accession>A0A0J1GGC3</accession>
<feature type="domain" description="TamA POTRA" evidence="14">
    <location>
        <begin position="27"/>
        <end position="99"/>
    </location>
</feature>
<dbReference type="PANTHER" id="PTHR12815:SF47">
    <property type="entry name" value="TRANSLOCATION AND ASSEMBLY MODULE SUBUNIT TAMA"/>
    <property type="match status" value="1"/>
</dbReference>
<keyword evidence="5" id="KW-0812">Transmembrane</keyword>
<evidence type="ECO:0000259" key="14">
    <source>
        <dbReference type="Pfam" id="PF17243"/>
    </source>
</evidence>
<dbReference type="GO" id="GO:0009279">
    <property type="term" value="C:cell outer membrane"/>
    <property type="evidence" value="ECO:0007669"/>
    <property type="project" value="UniProtKB-SubCell"/>
</dbReference>
<evidence type="ECO:0000256" key="2">
    <source>
        <dbReference type="ARBA" id="ARBA00010248"/>
    </source>
</evidence>
<name>A0A0J1GGC3_9GAMM</name>
<gene>
    <name evidence="15" type="ORF">ABT58_20785</name>
</gene>
<dbReference type="Gene3D" id="2.40.160.50">
    <property type="entry name" value="membrane protein fhac: a member of the omp85/tpsb transporter family"/>
    <property type="match status" value="1"/>
</dbReference>
<evidence type="ECO:0000313" key="16">
    <source>
        <dbReference type="Proteomes" id="UP000036426"/>
    </source>
</evidence>
<dbReference type="OrthoDB" id="9769707at2"/>
<evidence type="ECO:0000259" key="13">
    <source>
        <dbReference type="Pfam" id="PF07244"/>
    </source>
</evidence>
<dbReference type="GO" id="GO:0009306">
    <property type="term" value="P:protein secretion"/>
    <property type="evidence" value="ECO:0007669"/>
    <property type="project" value="TreeGrafter"/>
</dbReference>
<dbReference type="Gene3D" id="3.10.20.310">
    <property type="entry name" value="membrane protein fhac"/>
    <property type="match status" value="3"/>
</dbReference>
<dbReference type="GO" id="GO:0097347">
    <property type="term" value="C:TAM protein secretion complex"/>
    <property type="evidence" value="ECO:0007669"/>
    <property type="project" value="TreeGrafter"/>
</dbReference>
<organism evidence="15 16">
    <name type="scientific">Photobacterium aphoticum</name>
    <dbReference type="NCBI Taxonomy" id="754436"/>
    <lineage>
        <taxon>Bacteria</taxon>
        <taxon>Pseudomonadati</taxon>
        <taxon>Pseudomonadota</taxon>
        <taxon>Gammaproteobacteria</taxon>
        <taxon>Vibrionales</taxon>
        <taxon>Vibrionaceae</taxon>
        <taxon>Photobacterium</taxon>
    </lineage>
</organism>
<evidence type="ECO:0000256" key="11">
    <source>
        <dbReference type="SAM" id="SignalP"/>
    </source>
</evidence>
<evidence type="ECO:0000256" key="1">
    <source>
        <dbReference type="ARBA" id="ARBA00004442"/>
    </source>
</evidence>
<dbReference type="Pfam" id="PF07244">
    <property type="entry name" value="POTRA"/>
    <property type="match status" value="1"/>
</dbReference>
<feature type="domain" description="Bacterial surface antigen (D15)" evidence="12">
    <location>
        <begin position="265"/>
        <end position="570"/>
    </location>
</feature>
<feature type="chain" id="PRO_5005251757" description="Translocation and assembly module subunit TamA" evidence="11">
    <location>
        <begin position="24"/>
        <end position="573"/>
    </location>
</feature>
<keyword evidence="16" id="KW-1185">Reference proteome</keyword>
<dbReference type="RefSeq" id="WP_047876365.1">
    <property type="nucleotide sequence ID" value="NZ_BMYC01000028.1"/>
</dbReference>
<dbReference type="PANTHER" id="PTHR12815">
    <property type="entry name" value="SORTING AND ASSEMBLY MACHINERY SAMM50 PROTEIN FAMILY MEMBER"/>
    <property type="match status" value="1"/>
</dbReference>
<comment type="subunit">
    <text evidence="10">Interacts with TamB to form the translocation and assembly module (TAM).</text>
</comment>
<protein>
    <recommendedName>
        <fullName evidence="3">Translocation and assembly module subunit TamA</fullName>
    </recommendedName>
    <alternativeName>
        <fullName evidence="9">Autotransporter assembly factor TamA</fullName>
    </alternativeName>
</protein>
<evidence type="ECO:0000256" key="10">
    <source>
        <dbReference type="ARBA" id="ARBA00093548"/>
    </source>
</evidence>
<proteinExistence type="inferred from homology"/>
<dbReference type="InterPro" id="IPR000184">
    <property type="entry name" value="Bac_surfAg_D15"/>
</dbReference>
<evidence type="ECO:0000256" key="5">
    <source>
        <dbReference type="ARBA" id="ARBA00022692"/>
    </source>
</evidence>
<comment type="caution">
    <text evidence="15">The sequence shown here is derived from an EMBL/GenBank/DDBJ whole genome shotgun (WGS) entry which is preliminary data.</text>
</comment>
<feature type="signal peptide" evidence="11">
    <location>
        <begin position="1"/>
        <end position="23"/>
    </location>
</feature>
<dbReference type="PATRIC" id="fig|754436.4.peg.4378"/>
<dbReference type="EMBL" id="LDOV01000043">
    <property type="protein sequence ID" value="KLU98747.1"/>
    <property type="molecule type" value="Genomic_DNA"/>
</dbReference>
<dbReference type="Pfam" id="PF01103">
    <property type="entry name" value="Omp85"/>
    <property type="match status" value="1"/>
</dbReference>
<dbReference type="AlphaFoldDB" id="A0A0J1GGC3"/>
<dbReference type="Proteomes" id="UP000036426">
    <property type="component" value="Unassembled WGS sequence"/>
</dbReference>
<dbReference type="Pfam" id="PF17243">
    <property type="entry name" value="POTRA_TamA_1"/>
    <property type="match status" value="1"/>
</dbReference>
<keyword evidence="6 11" id="KW-0732">Signal</keyword>
<reference evidence="15 16" key="1">
    <citation type="submission" date="2015-05" db="EMBL/GenBank/DDBJ databases">
        <title>Photobacterium galathea sp. nov.</title>
        <authorList>
            <person name="Machado H."/>
            <person name="Gram L."/>
        </authorList>
    </citation>
    <scope>NUCLEOTIDE SEQUENCE [LARGE SCALE GENOMIC DNA]</scope>
    <source>
        <strain evidence="15 16">DSM 25995</strain>
    </source>
</reference>
<evidence type="ECO:0000256" key="6">
    <source>
        <dbReference type="ARBA" id="ARBA00022729"/>
    </source>
</evidence>
<evidence type="ECO:0000256" key="8">
    <source>
        <dbReference type="ARBA" id="ARBA00023237"/>
    </source>
</evidence>
<feature type="domain" description="POTRA" evidence="13">
    <location>
        <begin position="109"/>
        <end position="182"/>
    </location>
</feature>
<evidence type="ECO:0000256" key="4">
    <source>
        <dbReference type="ARBA" id="ARBA00022452"/>
    </source>
</evidence>
<sequence length="573" mass="64081">MKKVLLRYTVAAMVLSAAVPAMAKTTLNIKGLKGSLEDNVEAYVSAIPKQDYNTSLRFQEQLEKEIRDALKALGRYNPTINFHVKEDGKNYRLTADVNPGPKTVIASSNITLEGMAKDDPDFIELVRNSGLGLGKTLNHGKYEALKSALSSLALRKGYFDAEMVESRMEVAPSRNEAFIIITYDSGRRYNFGKTIFEGSQIEQDRLESLVPYEEGDPYLVSSLGEFNQRLSNVGWFSSIFVGGDSTKLEDGSIPIDVVVTPQVKNQVEMGIGYSTDVGTRLKLNWRKPWLNSKGHSLSIKTELSQVQPKIEAAYKIPLDDVLNDYYQIIGGIRYVDNHDTISTEYNVGVERHWRLESGWKRIASVRWLYENYKQGSSESGILSMIIPGISYDRTRLRGGAMPTWGDKQLISVEYSDPALGSDTRLTRLRGRSAWIRSLGENHRGLARVDAGAVFADNLEDIPPSMRFFVGGDNSLRGYSYQSVAPRDSGGKLLGGKYMVTSTVEYQYRVYGDWWGAVFYDYGAAWNDTPDWLAGAGVGVRWASPVGPIRLDFAWGLDKEKDKFQIHFILGPEI</sequence>
<dbReference type="InterPro" id="IPR010827">
    <property type="entry name" value="BamA/TamA_POTRA"/>
</dbReference>
<evidence type="ECO:0000256" key="9">
    <source>
        <dbReference type="ARBA" id="ARBA00033063"/>
    </source>
</evidence>
<evidence type="ECO:0000256" key="3">
    <source>
        <dbReference type="ARBA" id="ARBA00015419"/>
    </source>
</evidence>
<comment type="subcellular location">
    <subcellularLocation>
        <location evidence="1">Cell outer membrane</location>
    </subcellularLocation>
</comment>
<dbReference type="InterPro" id="IPR035243">
    <property type="entry name" value="TamA_POTRA_Dom_1"/>
</dbReference>
<evidence type="ECO:0000313" key="15">
    <source>
        <dbReference type="EMBL" id="KLU98747.1"/>
    </source>
</evidence>